<reference evidence="8 9" key="1">
    <citation type="submission" date="2020-08" db="EMBL/GenBank/DDBJ databases">
        <authorList>
            <person name="Hejnol A."/>
        </authorList>
    </citation>
    <scope>NUCLEOTIDE SEQUENCE [LARGE SCALE GENOMIC DNA]</scope>
</reference>
<keyword evidence="1" id="KW-0815">Transposition</keyword>
<evidence type="ECO:0000256" key="5">
    <source>
        <dbReference type="ARBA" id="ARBA00023125"/>
    </source>
</evidence>
<evidence type="ECO:0000256" key="3">
    <source>
        <dbReference type="ARBA" id="ARBA00022771"/>
    </source>
</evidence>
<dbReference type="InterPro" id="IPR007588">
    <property type="entry name" value="Znf_FLYWCH"/>
</dbReference>
<feature type="domain" description="Phorbol-ester/DAG-type" evidence="7">
    <location>
        <begin position="1"/>
        <end position="41"/>
    </location>
</feature>
<evidence type="ECO:0000256" key="6">
    <source>
        <dbReference type="ARBA" id="ARBA00023172"/>
    </source>
</evidence>
<dbReference type="PANTHER" id="PTHR20956">
    <property type="entry name" value="HEH2P"/>
    <property type="match status" value="1"/>
</dbReference>
<organism evidence="8 9">
    <name type="scientific">Dimorphilus gyrociliatus</name>
    <dbReference type="NCBI Taxonomy" id="2664684"/>
    <lineage>
        <taxon>Eukaryota</taxon>
        <taxon>Metazoa</taxon>
        <taxon>Spiralia</taxon>
        <taxon>Lophotrochozoa</taxon>
        <taxon>Annelida</taxon>
        <taxon>Polychaeta</taxon>
        <taxon>Polychaeta incertae sedis</taxon>
        <taxon>Dinophilidae</taxon>
        <taxon>Dimorphilus</taxon>
    </lineage>
</organism>
<evidence type="ECO:0000256" key="1">
    <source>
        <dbReference type="ARBA" id="ARBA00022578"/>
    </source>
</evidence>
<dbReference type="PROSITE" id="PS01007">
    <property type="entry name" value="TRANSPOSASE_MUTATOR"/>
    <property type="match status" value="1"/>
</dbReference>
<dbReference type="Gene3D" id="2.20.25.240">
    <property type="match status" value="1"/>
</dbReference>
<comment type="caution">
    <text evidence="8">The sequence shown here is derived from an EMBL/GenBank/DDBJ whole genome shotgun (WGS) entry which is preliminary data.</text>
</comment>
<dbReference type="Pfam" id="PF04500">
    <property type="entry name" value="FLYWCH"/>
    <property type="match status" value="1"/>
</dbReference>
<dbReference type="InterPro" id="IPR018289">
    <property type="entry name" value="MULE_transposase_dom"/>
</dbReference>
<dbReference type="PROSITE" id="PS50081">
    <property type="entry name" value="ZF_DAG_PE_2"/>
    <property type="match status" value="1"/>
</dbReference>
<dbReference type="GO" id="GO:0004803">
    <property type="term" value="F:transposase activity"/>
    <property type="evidence" value="ECO:0007669"/>
    <property type="project" value="InterPro"/>
</dbReference>
<dbReference type="Proteomes" id="UP000549394">
    <property type="component" value="Unassembled WGS sequence"/>
</dbReference>
<dbReference type="PANTHER" id="PTHR20956:SF12">
    <property type="entry name" value="FLYWCH-TYPE DOMAIN-CONTAINING PROTEIN"/>
    <property type="match status" value="1"/>
</dbReference>
<dbReference type="AlphaFoldDB" id="A0A7I8WDW8"/>
<dbReference type="InterPro" id="IPR001207">
    <property type="entry name" value="Transposase_mutator"/>
</dbReference>
<proteinExistence type="predicted"/>
<dbReference type="GO" id="GO:0008270">
    <property type="term" value="F:zinc ion binding"/>
    <property type="evidence" value="ECO:0007669"/>
    <property type="project" value="UniProtKB-KW"/>
</dbReference>
<keyword evidence="2" id="KW-0479">Metal-binding</keyword>
<accession>A0A7I8WDW8</accession>
<dbReference type="EMBL" id="CAJFCJ010000038">
    <property type="protein sequence ID" value="CAD5126279.1"/>
    <property type="molecule type" value="Genomic_DNA"/>
</dbReference>
<keyword evidence="9" id="KW-1185">Reference proteome</keyword>
<dbReference type="InterPro" id="IPR002219">
    <property type="entry name" value="PKC_DAG/PE"/>
</dbReference>
<evidence type="ECO:0000256" key="4">
    <source>
        <dbReference type="ARBA" id="ARBA00022833"/>
    </source>
</evidence>
<dbReference type="OrthoDB" id="6612379at2759"/>
<evidence type="ECO:0000313" key="9">
    <source>
        <dbReference type="Proteomes" id="UP000549394"/>
    </source>
</evidence>
<keyword evidence="3" id="KW-0863">Zinc-finger</keyword>
<dbReference type="Pfam" id="PF10551">
    <property type="entry name" value="MULE"/>
    <property type="match status" value="1"/>
</dbReference>
<evidence type="ECO:0000256" key="2">
    <source>
        <dbReference type="ARBA" id="ARBA00022723"/>
    </source>
</evidence>
<evidence type="ECO:0000259" key="7">
    <source>
        <dbReference type="PROSITE" id="PS50081"/>
    </source>
</evidence>
<keyword evidence="4" id="KW-0862">Zinc</keyword>
<sequence>MAFKCHNCHSTIYGRQKYLKCSLCKNLIHRKCTETHNIPICKPCNKRKCTVMLKKLTNLEIHQFKVNSEESFIDERNKIAAVEESILEDENHVLSECQSMDLDSLEEVEENAEEYCESSTKSDFEIVKGGSRKGHDILLNDGYSFVVKHKTPSSTIWVCSVRSKKKRCVARIRQNGNLFLKGNLEHNHNRKKNLEVDIKVKTDLKIVCRSDNQTSGRSIAEKVLLSYEPNATCLPDINYLKRMANSNRQKFRPVEPKVYNFNLDETFLPDEFLQKDICENGERILIFATNHQLNLLSKSNCWYIDGTFKIVKEPFYQLVTIHSFVKKSGDMKQVPLVFIFLTSKHTKAYLQAFQHINNLINDFHPKRITMDFEKGLWKALSKVYPLTEFQGCVFHFTQAVYRKIQALGYVKKYKEKGNDWKDFRKLMALPFLPAHIIQPTFDSINAELCEKNRFLDLLQYFQTNWIKNKLWKPNNWSVFGLSIRTNNDCEGWHQRMNSKLPAKGCERTWVRSHPPRVRSHPGTFTPRLNAKGYDGSSIPEYSVLVDNVEPYVYINIPDTVLGSGGNNFTFVSSFNCVDGSDSASFELKTLFLQEDPNDSSLSICLFGIIVSNVQQSSTIVMLNCNSHQGTCNASVIDSSKATIDTTSNITIDNNNIPITVTQFNFADSAIKNKLADPWATASKDPYFKQIVFDSLHSMDRPICYDVTGKPNSYLKIVEYSKIGVEIYGQLKDDYYMHRIIIKSLVVLQETPIEIIIARTRHSIEQLHLDVSFKFVPKDYEEMGGLLGHIGKKQFKFYSNVQSNSENSISEIGTIGIDNNLTFARKVERSGKHC</sequence>
<keyword evidence="6" id="KW-0233">DNA recombination</keyword>
<name>A0A7I8WDW8_9ANNE</name>
<dbReference type="GO" id="GO:0006313">
    <property type="term" value="P:DNA transposition"/>
    <property type="evidence" value="ECO:0007669"/>
    <property type="project" value="InterPro"/>
</dbReference>
<dbReference type="GO" id="GO:0003677">
    <property type="term" value="F:DNA binding"/>
    <property type="evidence" value="ECO:0007669"/>
    <property type="project" value="UniProtKB-KW"/>
</dbReference>
<protein>
    <submittedName>
        <fullName evidence="8">DgyrCDS14435</fullName>
    </submittedName>
</protein>
<evidence type="ECO:0000313" key="8">
    <source>
        <dbReference type="EMBL" id="CAD5126279.1"/>
    </source>
</evidence>
<gene>
    <name evidence="8" type="ORF">DGYR_LOCUS13530</name>
</gene>
<keyword evidence="5" id="KW-0238">DNA-binding</keyword>